<protein>
    <submittedName>
        <fullName evidence="1">Uncharacterized protein</fullName>
    </submittedName>
</protein>
<reference evidence="1 2" key="1">
    <citation type="submission" date="2020-05" db="EMBL/GenBank/DDBJ databases">
        <title>Draft genome sequence of Desulfovibrio psychrotolerans JS1T.</title>
        <authorList>
            <person name="Ueno A."/>
            <person name="Tamazawa S."/>
            <person name="Tamamura S."/>
            <person name="Murakami T."/>
            <person name="Kiyama T."/>
            <person name="Inomata H."/>
            <person name="Amano Y."/>
            <person name="Miyakawa K."/>
            <person name="Tamaki H."/>
            <person name="Naganuma T."/>
            <person name="Kaneko K."/>
        </authorList>
    </citation>
    <scope>NUCLEOTIDE SEQUENCE [LARGE SCALE GENOMIC DNA]</scope>
    <source>
        <strain evidence="1 2">JS1</strain>
    </source>
</reference>
<accession>A0A7J0BX67</accession>
<evidence type="ECO:0000313" key="1">
    <source>
        <dbReference type="EMBL" id="GFM38297.1"/>
    </source>
</evidence>
<comment type="caution">
    <text evidence="1">The sequence shown here is derived from an EMBL/GenBank/DDBJ whole genome shotgun (WGS) entry which is preliminary data.</text>
</comment>
<organism evidence="1 2">
    <name type="scientific">Desulfovibrio psychrotolerans</name>
    <dbReference type="NCBI Taxonomy" id="415242"/>
    <lineage>
        <taxon>Bacteria</taxon>
        <taxon>Pseudomonadati</taxon>
        <taxon>Thermodesulfobacteriota</taxon>
        <taxon>Desulfovibrionia</taxon>
        <taxon>Desulfovibrionales</taxon>
        <taxon>Desulfovibrionaceae</taxon>
        <taxon>Desulfovibrio</taxon>
    </lineage>
</organism>
<gene>
    <name evidence="1" type="ORF">DSM19430T_29810</name>
</gene>
<dbReference type="Proteomes" id="UP000503820">
    <property type="component" value="Unassembled WGS sequence"/>
</dbReference>
<proteinExistence type="predicted"/>
<dbReference type="EMBL" id="BLVP01000036">
    <property type="protein sequence ID" value="GFM38297.1"/>
    <property type="molecule type" value="Genomic_DNA"/>
</dbReference>
<dbReference type="AlphaFoldDB" id="A0A7J0BX67"/>
<evidence type="ECO:0000313" key="2">
    <source>
        <dbReference type="Proteomes" id="UP000503820"/>
    </source>
</evidence>
<sequence>MSGNDFGKERGRANAMRKSARTVWGEVDSVLFCFLCPERNISGVPPCECMTCPNIVEEGKRKSPSVRGAKGRKGR</sequence>
<name>A0A7J0BX67_9BACT</name>
<keyword evidence="2" id="KW-1185">Reference proteome</keyword>